<keyword evidence="1" id="KW-0472">Membrane</keyword>
<evidence type="ECO:0000256" key="1">
    <source>
        <dbReference type="SAM" id="Phobius"/>
    </source>
</evidence>
<sequence length="96" mass="10072">MKILGVTLRRPTVTDVTVMMAVATFLLVTVLLAAGLVGYRPGTYTKAVFLASLAWGVLSNLIGIRIVEGWRHVLLNATGCAAINLVAVGIATVVAH</sequence>
<keyword evidence="1" id="KW-0812">Transmembrane</keyword>
<keyword evidence="1" id="KW-1133">Transmembrane helix</keyword>
<protein>
    <recommendedName>
        <fullName evidence="4">Integral membrane protein</fullName>
    </recommendedName>
</protein>
<dbReference type="AlphaFoldDB" id="A0A6P2UU53"/>
<reference evidence="2 3" key="1">
    <citation type="submission" date="2019-09" db="EMBL/GenBank/DDBJ databases">
        <authorList>
            <person name="Depoorter E."/>
        </authorList>
    </citation>
    <scope>NUCLEOTIDE SEQUENCE [LARGE SCALE GENOMIC DNA]</scope>
    <source>
        <strain evidence="2">R-39750</strain>
    </source>
</reference>
<dbReference type="EMBL" id="CABVQN010000004">
    <property type="protein sequence ID" value="VWC78639.1"/>
    <property type="molecule type" value="Genomic_DNA"/>
</dbReference>
<feature type="transmembrane region" description="Helical" evidence="1">
    <location>
        <begin position="48"/>
        <end position="67"/>
    </location>
</feature>
<feature type="transmembrane region" description="Helical" evidence="1">
    <location>
        <begin position="16"/>
        <end position="36"/>
    </location>
</feature>
<dbReference type="RefSeq" id="WP_175011198.1">
    <property type="nucleotide sequence ID" value="NZ_CABVQN010000004.1"/>
</dbReference>
<feature type="transmembrane region" description="Helical" evidence="1">
    <location>
        <begin position="73"/>
        <end position="95"/>
    </location>
</feature>
<name>A0A6P2UU53_BURL3</name>
<evidence type="ECO:0000313" key="3">
    <source>
        <dbReference type="Proteomes" id="UP000494110"/>
    </source>
</evidence>
<accession>A0A6P2UU53</accession>
<proteinExistence type="predicted"/>
<dbReference type="Proteomes" id="UP000494110">
    <property type="component" value="Unassembled WGS sequence"/>
</dbReference>
<evidence type="ECO:0008006" key="4">
    <source>
        <dbReference type="Google" id="ProtNLM"/>
    </source>
</evidence>
<evidence type="ECO:0000313" key="2">
    <source>
        <dbReference type="EMBL" id="VWC78639.1"/>
    </source>
</evidence>
<organism evidence="2 3">
    <name type="scientific">Burkholderia lata (strain ATCC 17760 / DSM 23089 / LMG 22485 / NCIMB 9086 / R18194 / 383)</name>
    <dbReference type="NCBI Taxonomy" id="482957"/>
    <lineage>
        <taxon>Bacteria</taxon>
        <taxon>Pseudomonadati</taxon>
        <taxon>Pseudomonadota</taxon>
        <taxon>Betaproteobacteria</taxon>
        <taxon>Burkholderiales</taxon>
        <taxon>Burkholderiaceae</taxon>
        <taxon>Burkholderia</taxon>
        <taxon>Burkholderia cepacia complex</taxon>
    </lineage>
</organism>
<gene>
    <name evidence="2" type="ORF">BLA39750_01034</name>
</gene>